<evidence type="ECO:0000256" key="1">
    <source>
        <dbReference type="SAM" id="MobiDB-lite"/>
    </source>
</evidence>
<dbReference type="GO" id="GO:0047617">
    <property type="term" value="F:fatty acyl-CoA hydrolase activity"/>
    <property type="evidence" value="ECO:0007669"/>
    <property type="project" value="TreeGrafter"/>
</dbReference>
<dbReference type="Pfam" id="PF13279">
    <property type="entry name" value="4HBT_2"/>
    <property type="match status" value="1"/>
</dbReference>
<proteinExistence type="predicted"/>
<comment type="caution">
    <text evidence="2">The sequence shown here is derived from an EMBL/GenBank/DDBJ whole genome shotgun (WGS) entry which is preliminary data.</text>
</comment>
<dbReference type="AlphaFoldDB" id="A0AAW3ZN04"/>
<dbReference type="CDD" id="cd00586">
    <property type="entry name" value="4HBT"/>
    <property type="match status" value="1"/>
</dbReference>
<dbReference type="PANTHER" id="PTHR31793">
    <property type="entry name" value="4-HYDROXYBENZOYL-COA THIOESTERASE FAMILY MEMBER"/>
    <property type="match status" value="1"/>
</dbReference>
<protein>
    <submittedName>
        <fullName evidence="2">Acyl-CoA thioesterase</fullName>
    </submittedName>
</protein>
<sequence length="184" mass="20319">MTEQEKDSKPKRKSTNRRKKPAAKKSAAKKSAAKISLPAPNEAEATDATCSNCHVIEVRWRDLDAFNHVNNATFLTYLEEARLLWLESLDGEWLTETSAPVLAAANLQFRRPVAWPETVRVELRSSRVGRSSITLEHRIVSANQPDVLYCDGSVVMVWVDATSGKGADLPPAVRRAAEALLPGQ</sequence>
<dbReference type="Proteomes" id="UP000613768">
    <property type="component" value="Unassembled WGS sequence"/>
</dbReference>
<name>A0AAW3ZN04_9GAMM</name>
<accession>A0AAW3ZN04</accession>
<evidence type="ECO:0000313" key="2">
    <source>
        <dbReference type="EMBL" id="MBD8526554.1"/>
    </source>
</evidence>
<reference evidence="2 3" key="1">
    <citation type="submission" date="2020-09" db="EMBL/GenBank/DDBJ databases">
        <title>Pseudoxanthomonas sp. CAU 1598 isolated from sand of Yaerae Beach.</title>
        <authorList>
            <person name="Kim W."/>
        </authorList>
    </citation>
    <scope>NUCLEOTIDE SEQUENCE [LARGE SCALE GENOMIC DNA]</scope>
    <source>
        <strain evidence="2 3">CAU 1598</strain>
    </source>
</reference>
<dbReference type="RefSeq" id="WP_192029971.1">
    <property type="nucleotide sequence ID" value="NZ_JACYTR010000025.1"/>
</dbReference>
<organism evidence="2 3">
    <name type="scientific">Pseudomarimonas arenosa</name>
    <dbReference type="NCBI Taxonomy" id="2774145"/>
    <lineage>
        <taxon>Bacteria</taxon>
        <taxon>Pseudomonadati</taxon>
        <taxon>Pseudomonadota</taxon>
        <taxon>Gammaproteobacteria</taxon>
        <taxon>Lysobacterales</taxon>
        <taxon>Lysobacteraceae</taxon>
        <taxon>Pseudomarimonas</taxon>
    </lineage>
</organism>
<dbReference type="PANTHER" id="PTHR31793:SF24">
    <property type="entry name" value="LONG-CHAIN ACYL-COA THIOESTERASE FADM"/>
    <property type="match status" value="1"/>
</dbReference>
<dbReference type="SUPFAM" id="SSF54637">
    <property type="entry name" value="Thioesterase/thiol ester dehydrase-isomerase"/>
    <property type="match status" value="1"/>
</dbReference>
<dbReference type="InterPro" id="IPR050563">
    <property type="entry name" value="4-hydroxybenzoyl-CoA_TE"/>
</dbReference>
<keyword evidence="3" id="KW-1185">Reference proteome</keyword>
<gene>
    <name evidence="2" type="ORF">IFO71_12485</name>
</gene>
<feature type="compositionally biased region" description="Basic residues" evidence="1">
    <location>
        <begin position="9"/>
        <end position="32"/>
    </location>
</feature>
<evidence type="ECO:0000313" key="3">
    <source>
        <dbReference type="Proteomes" id="UP000613768"/>
    </source>
</evidence>
<dbReference type="Gene3D" id="3.10.129.10">
    <property type="entry name" value="Hotdog Thioesterase"/>
    <property type="match status" value="1"/>
</dbReference>
<dbReference type="EMBL" id="JACYTR010000025">
    <property type="protein sequence ID" value="MBD8526554.1"/>
    <property type="molecule type" value="Genomic_DNA"/>
</dbReference>
<dbReference type="InterPro" id="IPR029069">
    <property type="entry name" value="HotDog_dom_sf"/>
</dbReference>
<feature type="region of interest" description="Disordered" evidence="1">
    <location>
        <begin position="1"/>
        <end position="43"/>
    </location>
</feature>